<sequence>MRWIVWVVLVSVVVALPGLVYGAGVLNEPEFNSPVTGKDATDLAMHVIQSLIPCYEIRLKVLRNEEICAAAGISYREATEMIVNDLTALYVLRYAKASARLVQGENPVVEITLRTPDPLDAFRVAIDHYKWNSKTMETSSGAILRDDEIFESLDYGFTSTKVRKIDVVFPVSVVVGEEGITTRESVGDLSIALPKAIERALDL</sequence>
<dbReference type="AlphaFoldDB" id="A0A7V3YGQ3"/>
<accession>A0A7V3YGQ3</accession>
<dbReference type="EMBL" id="DTFV01000083">
    <property type="protein sequence ID" value="HGI30803.1"/>
    <property type="molecule type" value="Genomic_DNA"/>
</dbReference>
<gene>
    <name evidence="1" type="ORF">ENV30_05790</name>
</gene>
<comment type="caution">
    <text evidence="1">The sequence shown here is derived from an EMBL/GenBank/DDBJ whole genome shotgun (WGS) entry which is preliminary data.</text>
</comment>
<organism evidence="1">
    <name type="scientific">Candidatus Caldatribacterium californiense</name>
    <dbReference type="NCBI Taxonomy" id="1454726"/>
    <lineage>
        <taxon>Bacteria</taxon>
        <taxon>Pseudomonadati</taxon>
        <taxon>Atribacterota</taxon>
        <taxon>Atribacteria</taxon>
        <taxon>Atribacterales</taxon>
        <taxon>Candidatus Caldatribacteriaceae</taxon>
        <taxon>Candidatus Caldatribacterium</taxon>
    </lineage>
</organism>
<protein>
    <submittedName>
        <fullName evidence="1">Uncharacterized protein</fullName>
    </submittedName>
</protein>
<name>A0A7V3YGQ3_9BACT</name>
<evidence type="ECO:0000313" key="1">
    <source>
        <dbReference type="EMBL" id="HGI30803.1"/>
    </source>
</evidence>
<reference evidence="1" key="1">
    <citation type="journal article" date="2020" name="mSystems">
        <title>Genome- and Community-Level Interaction Insights into Carbon Utilization and Element Cycling Functions of Hydrothermarchaeota in Hydrothermal Sediment.</title>
        <authorList>
            <person name="Zhou Z."/>
            <person name="Liu Y."/>
            <person name="Xu W."/>
            <person name="Pan J."/>
            <person name="Luo Z.H."/>
            <person name="Li M."/>
        </authorList>
    </citation>
    <scope>NUCLEOTIDE SEQUENCE [LARGE SCALE GENOMIC DNA]</scope>
    <source>
        <strain evidence="1">SpSt-747</strain>
    </source>
</reference>
<proteinExistence type="predicted"/>